<evidence type="ECO:0000313" key="2">
    <source>
        <dbReference type="Proteomes" id="UP001234581"/>
    </source>
</evidence>
<accession>A0AAD7XXN8</accession>
<comment type="caution">
    <text evidence="1">The sequence shown here is derived from an EMBL/GenBank/DDBJ whole genome shotgun (WGS) entry which is preliminary data.</text>
</comment>
<dbReference type="RefSeq" id="XP_058341574.1">
    <property type="nucleotide sequence ID" value="XM_058487752.1"/>
</dbReference>
<sequence length="69" mass="7880">MIKDAVSHEERTPLFKYYKSMGGILKFGQEEQQQRGSLFDERIDGGYGWIITAGAFLCHFQATGISFSW</sequence>
<dbReference type="EMBL" id="JARTCD010000038">
    <property type="protein sequence ID" value="KAJ8656661.1"/>
    <property type="molecule type" value="Genomic_DNA"/>
</dbReference>
<dbReference type="Proteomes" id="UP001234581">
    <property type="component" value="Unassembled WGS sequence"/>
</dbReference>
<proteinExistence type="predicted"/>
<organism evidence="1 2">
    <name type="scientific">Lichtheimia ornata</name>
    <dbReference type="NCBI Taxonomy" id="688661"/>
    <lineage>
        <taxon>Eukaryota</taxon>
        <taxon>Fungi</taxon>
        <taxon>Fungi incertae sedis</taxon>
        <taxon>Mucoromycota</taxon>
        <taxon>Mucoromycotina</taxon>
        <taxon>Mucoromycetes</taxon>
        <taxon>Mucorales</taxon>
        <taxon>Lichtheimiaceae</taxon>
        <taxon>Lichtheimia</taxon>
    </lineage>
</organism>
<protein>
    <submittedName>
        <fullName evidence="1">Uncharacterized protein</fullName>
    </submittedName>
</protein>
<evidence type="ECO:0000313" key="1">
    <source>
        <dbReference type="EMBL" id="KAJ8656661.1"/>
    </source>
</evidence>
<dbReference type="AlphaFoldDB" id="A0AAD7XXN8"/>
<reference evidence="1 2" key="1">
    <citation type="submission" date="2023-03" db="EMBL/GenBank/DDBJ databases">
        <title>Genome sequence of Lichtheimia ornata CBS 291.66.</title>
        <authorList>
            <person name="Mohabir J.T."/>
            <person name="Shea T.P."/>
            <person name="Kurbessoian T."/>
            <person name="Berby B."/>
            <person name="Fontaine J."/>
            <person name="Livny J."/>
            <person name="Gnirke A."/>
            <person name="Stajich J.E."/>
            <person name="Cuomo C.A."/>
        </authorList>
    </citation>
    <scope>NUCLEOTIDE SEQUENCE [LARGE SCALE GENOMIC DNA]</scope>
    <source>
        <strain evidence="1">CBS 291.66</strain>
    </source>
</reference>
<keyword evidence="2" id="KW-1185">Reference proteome</keyword>
<name>A0AAD7XXN8_9FUNG</name>
<gene>
    <name evidence="1" type="ORF">O0I10_007740</name>
</gene>
<dbReference type="GeneID" id="83215147"/>